<dbReference type="EMBL" id="BAABAK010000004">
    <property type="protein sequence ID" value="GAA3959616.1"/>
    <property type="molecule type" value="Genomic_DNA"/>
</dbReference>
<accession>A0ABP7P4M9</accession>
<gene>
    <name evidence="1" type="ORF">GCM10022246_11290</name>
</gene>
<evidence type="ECO:0000313" key="1">
    <source>
        <dbReference type="EMBL" id="GAA3959616.1"/>
    </source>
</evidence>
<dbReference type="Proteomes" id="UP001501081">
    <property type="component" value="Unassembled WGS sequence"/>
</dbReference>
<sequence length="70" mass="7945">MNKLFEVGAISVEEVVTSWACIRLPNNSAKNNIETFFTRQIEQKPLSFTTSLTFCNSWATKNDFETLKPG</sequence>
<reference evidence="2" key="1">
    <citation type="journal article" date="2019" name="Int. J. Syst. Evol. Microbiol.">
        <title>The Global Catalogue of Microorganisms (GCM) 10K type strain sequencing project: providing services to taxonomists for standard genome sequencing and annotation.</title>
        <authorList>
            <consortium name="The Broad Institute Genomics Platform"/>
            <consortium name="The Broad Institute Genome Sequencing Center for Infectious Disease"/>
            <person name="Wu L."/>
            <person name="Ma J."/>
        </authorList>
    </citation>
    <scope>NUCLEOTIDE SEQUENCE [LARGE SCALE GENOMIC DNA]</scope>
    <source>
        <strain evidence="2">JCM 17338</strain>
    </source>
</reference>
<organism evidence="1 2">
    <name type="scientific">Pedobacter ginsengiterrae</name>
    <dbReference type="NCBI Taxonomy" id="871696"/>
    <lineage>
        <taxon>Bacteria</taxon>
        <taxon>Pseudomonadati</taxon>
        <taxon>Bacteroidota</taxon>
        <taxon>Sphingobacteriia</taxon>
        <taxon>Sphingobacteriales</taxon>
        <taxon>Sphingobacteriaceae</taxon>
        <taxon>Pedobacter</taxon>
    </lineage>
</organism>
<protein>
    <submittedName>
        <fullName evidence="1">Uncharacterized protein</fullName>
    </submittedName>
</protein>
<keyword evidence="2" id="KW-1185">Reference proteome</keyword>
<proteinExistence type="predicted"/>
<name>A0ABP7P4M9_9SPHI</name>
<comment type="caution">
    <text evidence="1">The sequence shown here is derived from an EMBL/GenBank/DDBJ whole genome shotgun (WGS) entry which is preliminary data.</text>
</comment>
<evidence type="ECO:0000313" key="2">
    <source>
        <dbReference type="Proteomes" id="UP001501081"/>
    </source>
</evidence>